<evidence type="ECO:0000313" key="5">
    <source>
        <dbReference type="EMBL" id="SHJ95703.1"/>
    </source>
</evidence>
<dbReference type="SUPFAM" id="SSF50891">
    <property type="entry name" value="Cyclophilin-like"/>
    <property type="match status" value="1"/>
</dbReference>
<keyword evidence="6" id="KW-1185">Reference proteome</keyword>
<protein>
    <submittedName>
        <fullName evidence="5">Antagonist of KipI</fullName>
    </submittedName>
</protein>
<evidence type="ECO:0000256" key="2">
    <source>
        <dbReference type="ARBA" id="ARBA00022801"/>
    </source>
</evidence>
<dbReference type="PANTHER" id="PTHR43309:SF5">
    <property type="entry name" value="5-OXOPROLINASE SUBUNIT C"/>
    <property type="match status" value="1"/>
</dbReference>
<organism evidence="5 6">
    <name type="scientific">Alicyclobacillus tolerans</name>
    <dbReference type="NCBI Taxonomy" id="90970"/>
    <lineage>
        <taxon>Bacteria</taxon>
        <taxon>Bacillati</taxon>
        <taxon>Bacillota</taxon>
        <taxon>Bacilli</taxon>
        <taxon>Bacillales</taxon>
        <taxon>Alicyclobacillaceae</taxon>
        <taxon>Alicyclobacillus</taxon>
    </lineage>
</organism>
<dbReference type="PANTHER" id="PTHR43309">
    <property type="entry name" value="5-OXOPROLINASE SUBUNIT C"/>
    <property type="match status" value="1"/>
</dbReference>
<feature type="domain" description="Carboxyltransferase" evidence="4">
    <location>
        <begin position="22"/>
        <end position="313"/>
    </location>
</feature>
<sequence length="326" mass="36754">MKIIKPGLLTTIQDAGRNGWQRYGVVVGGVMDSLSFRIANRLLGNPEGLAVLEITLQGPTIQFEEFTYCVLTGADLSPRLNCQTITLYRPFPVHPGDELSFNYPNIGCRTYLAVSGGFVVTEVLGSRSTYLRSAMGGYKGRKLQEGDRLQTGTHEGMDQLCNFFQFSQTKRYPLVSQTLNPSYQTYRSIRFLPGPEWHLFNHDAQKQWQEQSFLVMPQSDRMGYRLQGPPIQLTKAEEMLSSAVTMGTVQVPSDGQPIILMADRQTTGGYPRLAQIITADLPVLAQVRPGDKLRFQLCSLEEARSALMEQERQLANLFWALEWYKK</sequence>
<dbReference type="NCBIfam" id="TIGR00724">
    <property type="entry name" value="urea_amlyse_rel"/>
    <property type="match status" value="1"/>
</dbReference>
<gene>
    <name evidence="5" type="ORF">SAMN05443507_10667</name>
</gene>
<keyword evidence="1" id="KW-0547">Nucleotide-binding</keyword>
<dbReference type="InterPro" id="IPR003778">
    <property type="entry name" value="CT_A_B"/>
</dbReference>
<dbReference type="Pfam" id="PF02626">
    <property type="entry name" value="CT_A_B"/>
    <property type="match status" value="1"/>
</dbReference>
<dbReference type="InterPro" id="IPR052708">
    <property type="entry name" value="PxpC"/>
</dbReference>
<dbReference type="Proteomes" id="UP000184016">
    <property type="component" value="Unassembled WGS sequence"/>
</dbReference>
<evidence type="ECO:0000259" key="4">
    <source>
        <dbReference type="SMART" id="SM00797"/>
    </source>
</evidence>
<dbReference type="OrthoDB" id="9782422at2"/>
<proteinExistence type="predicted"/>
<accession>A0A1M6NJ57</accession>
<keyword evidence="3" id="KW-0067">ATP-binding</keyword>
<evidence type="ECO:0000313" key="6">
    <source>
        <dbReference type="Proteomes" id="UP000184016"/>
    </source>
</evidence>
<name>A0A1M6NJ57_9BACL</name>
<dbReference type="GO" id="GO:0005524">
    <property type="term" value="F:ATP binding"/>
    <property type="evidence" value="ECO:0007669"/>
    <property type="project" value="UniProtKB-KW"/>
</dbReference>
<dbReference type="SMART" id="SM00797">
    <property type="entry name" value="AHS2"/>
    <property type="match status" value="1"/>
</dbReference>
<dbReference type="AlphaFoldDB" id="A0A1M6NJ57"/>
<dbReference type="EMBL" id="FRAF01000006">
    <property type="protein sequence ID" value="SHJ95703.1"/>
    <property type="molecule type" value="Genomic_DNA"/>
</dbReference>
<dbReference type="InterPro" id="IPR029000">
    <property type="entry name" value="Cyclophilin-like_dom_sf"/>
</dbReference>
<evidence type="ECO:0000256" key="1">
    <source>
        <dbReference type="ARBA" id="ARBA00022741"/>
    </source>
</evidence>
<keyword evidence="2" id="KW-0378">Hydrolase</keyword>
<evidence type="ECO:0000256" key="3">
    <source>
        <dbReference type="ARBA" id="ARBA00022840"/>
    </source>
</evidence>
<reference evidence="6" key="1">
    <citation type="submission" date="2016-11" db="EMBL/GenBank/DDBJ databases">
        <authorList>
            <person name="Varghese N."/>
            <person name="Submissions S."/>
        </authorList>
    </citation>
    <scope>NUCLEOTIDE SEQUENCE [LARGE SCALE GENOMIC DNA]</scope>
    <source>
        <strain evidence="6">USBA-503</strain>
    </source>
</reference>
<dbReference type="STRING" id="1830138.SAMN05443507_10667"/>
<dbReference type="GO" id="GO:0016787">
    <property type="term" value="F:hydrolase activity"/>
    <property type="evidence" value="ECO:0007669"/>
    <property type="project" value="UniProtKB-KW"/>
</dbReference>
<dbReference type="Gene3D" id="2.40.100.10">
    <property type="entry name" value="Cyclophilin-like"/>
    <property type="match status" value="1"/>
</dbReference>
<dbReference type="RefSeq" id="WP_072873414.1">
    <property type="nucleotide sequence ID" value="NZ_FRAF01000006.1"/>
</dbReference>